<evidence type="ECO:0000313" key="1">
    <source>
        <dbReference type="EMBL" id="QKF77667.1"/>
    </source>
</evidence>
<sequence length="332" mass="39076">MKNLFQIFLLIFLSYFLSGCSAKKLTVRTLHPSKIEKEKINTVLVERFRNDDVNQTISLKNKIANKIVDNQRVFTLKNDIFGTDAIITGEVLNSSVAFQTYYRNEIDYSRCRFYRYDEKSKTKHCIEYAIRYIPCENRTYNVTTNIQVIKPINNSVIFSKTYDKSSNETECYDRPPYSFPYFPHTRLSFDKHRINSQIADEISSDILDDISPHYVYFNINIIEELDDENPIYTKEQRNRFENIVNLIEDTRLDIAKAELEILDKELNQKSFEVIYNLALIYEAYGKLEIANNLYNQAKTLTSNIEYLDLINYGINRTNINLEEKIKAKSQLP</sequence>
<dbReference type="AlphaFoldDB" id="A0AAE7BGQ8"/>
<organism evidence="1 2">
    <name type="scientific">Arcobacter defluvii</name>
    <dbReference type="NCBI Taxonomy" id="873191"/>
    <lineage>
        <taxon>Bacteria</taxon>
        <taxon>Pseudomonadati</taxon>
        <taxon>Campylobacterota</taxon>
        <taxon>Epsilonproteobacteria</taxon>
        <taxon>Campylobacterales</taxon>
        <taxon>Arcobacteraceae</taxon>
        <taxon>Arcobacter</taxon>
    </lineage>
</organism>
<name>A0AAE7BGQ8_9BACT</name>
<reference evidence="1 2" key="1">
    <citation type="submission" date="2020-05" db="EMBL/GenBank/DDBJ databases">
        <title>Complete genome sequencing of Campylobacter and Arcobacter type strains.</title>
        <authorList>
            <person name="Miller W.G."/>
            <person name="Yee E."/>
        </authorList>
    </citation>
    <scope>NUCLEOTIDE SEQUENCE [LARGE SCALE GENOMIC DNA]</scope>
    <source>
        <strain evidence="1 2">LMG 25694</strain>
    </source>
</reference>
<accession>A0AAE7BGQ8</accession>
<protein>
    <submittedName>
        <fullName evidence="1">Uncharacterized protein</fullName>
    </submittedName>
</protein>
<dbReference type="RefSeq" id="WP_129010678.1">
    <property type="nucleotide sequence ID" value="NZ_CP053835.1"/>
</dbReference>
<dbReference type="KEGG" id="adz:ADFLV_1647"/>
<dbReference type="EMBL" id="CP053835">
    <property type="protein sequence ID" value="QKF77667.1"/>
    <property type="molecule type" value="Genomic_DNA"/>
</dbReference>
<dbReference type="Proteomes" id="UP000503313">
    <property type="component" value="Chromosome"/>
</dbReference>
<proteinExistence type="predicted"/>
<gene>
    <name evidence="1" type="ORF">ADFLV_1647</name>
</gene>
<keyword evidence="2" id="KW-1185">Reference proteome</keyword>
<dbReference type="PROSITE" id="PS51257">
    <property type="entry name" value="PROKAR_LIPOPROTEIN"/>
    <property type="match status" value="1"/>
</dbReference>
<evidence type="ECO:0000313" key="2">
    <source>
        <dbReference type="Proteomes" id="UP000503313"/>
    </source>
</evidence>